<reference evidence="3 4" key="1">
    <citation type="journal article" date="2012" name="J. Bacteriol.">
        <title>Genome Sequence of Idiomarina xiamenensis Type Strain 10-D-4.</title>
        <authorList>
            <person name="Lai Q."/>
            <person name="Wang L."/>
            <person name="Wang W."/>
            <person name="Shao Z."/>
        </authorList>
    </citation>
    <scope>NUCLEOTIDE SEQUENCE [LARGE SCALE GENOMIC DNA]</scope>
    <source>
        <strain evidence="3 4">10-D-4</strain>
    </source>
</reference>
<dbReference type="PATRIC" id="fig|740709.3.peg.1505"/>
<dbReference type="EMBL" id="AMRG01000008">
    <property type="protein sequence ID" value="EKE83655.1"/>
    <property type="molecule type" value="Genomic_DNA"/>
</dbReference>
<accession>K2L1K3</accession>
<evidence type="ECO:0000313" key="4">
    <source>
        <dbReference type="Proteomes" id="UP000014115"/>
    </source>
</evidence>
<evidence type="ECO:0000259" key="2">
    <source>
        <dbReference type="Pfam" id="PF13349"/>
    </source>
</evidence>
<dbReference type="InterPro" id="IPR025164">
    <property type="entry name" value="Toastrack_DUF4097"/>
</dbReference>
<feature type="domain" description="DUF4097" evidence="2">
    <location>
        <begin position="36"/>
        <end position="316"/>
    </location>
</feature>
<dbReference type="RefSeq" id="WP_008488689.1">
    <property type="nucleotide sequence ID" value="NZ_AMRG01000008.1"/>
</dbReference>
<dbReference type="STRING" id="740709.A10D4_07400"/>
<name>K2L1K3_9GAMM</name>
<comment type="caution">
    <text evidence="3">The sequence shown here is derived from an EMBL/GenBank/DDBJ whole genome shotgun (WGS) entry which is preliminary data.</text>
</comment>
<feature type="signal peptide" evidence="1">
    <location>
        <begin position="1"/>
        <end position="21"/>
    </location>
</feature>
<gene>
    <name evidence="3" type="ORF">A10D4_07400</name>
</gene>
<keyword evidence="4" id="KW-1185">Reference proteome</keyword>
<dbReference type="AlphaFoldDB" id="K2L1K3"/>
<dbReference type="Proteomes" id="UP000014115">
    <property type="component" value="Unassembled WGS sequence"/>
</dbReference>
<sequence>MRPLFYAVAGLLSLAATSVTAAEKVDQHLDVSSNARINIDNTRGEVTIKAWDKAQVHVQGQLDEDTESFVFEQRGNSVYVQVKTPRHMSYRDDDGGSKLTIHVPAQADLHVKGVSMDVDVSGISGGTAIDLVSGDIDARQLSKSIRLTTVSGDIETAELNAGSDDIRLESVSGDIYDRGSKARNLYYQVVSGDLEASSDADSVRAQSVSGDIGLTLQRVKTLSVTTVSGEAAVDFGLAADGNLKVSSVSGDVKLSFRGDVDAQFELNASAGGDLINELSDDKPTKAKYGPSSTLNFSVGNGSASASLTTVSGDIRLQKK</sequence>
<evidence type="ECO:0000313" key="3">
    <source>
        <dbReference type="EMBL" id="EKE83655.1"/>
    </source>
</evidence>
<feature type="chain" id="PRO_5003863373" description="DUF4097 domain-containing protein" evidence="1">
    <location>
        <begin position="22"/>
        <end position="319"/>
    </location>
</feature>
<proteinExistence type="predicted"/>
<protein>
    <recommendedName>
        <fullName evidence="2">DUF4097 domain-containing protein</fullName>
    </recommendedName>
</protein>
<evidence type="ECO:0000256" key="1">
    <source>
        <dbReference type="SAM" id="SignalP"/>
    </source>
</evidence>
<keyword evidence="1" id="KW-0732">Signal</keyword>
<dbReference type="eggNOG" id="COG3595">
    <property type="taxonomic scope" value="Bacteria"/>
</dbReference>
<organism evidence="3 4">
    <name type="scientific">Idiomarina xiamenensis 10-D-4</name>
    <dbReference type="NCBI Taxonomy" id="740709"/>
    <lineage>
        <taxon>Bacteria</taxon>
        <taxon>Pseudomonadati</taxon>
        <taxon>Pseudomonadota</taxon>
        <taxon>Gammaproteobacteria</taxon>
        <taxon>Alteromonadales</taxon>
        <taxon>Idiomarinaceae</taxon>
        <taxon>Idiomarina</taxon>
    </lineage>
</organism>
<dbReference type="Pfam" id="PF13349">
    <property type="entry name" value="DUF4097"/>
    <property type="match status" value="1"/>
</dbReference>